<feature type="domain" description="HTH cro/C1-type" evidence="1">
    <location>
        <begin position="5"/>
        <end position="58"/>
    </location>
</feature>
<sequence>MGENLRIGRTLQDLTAELVAERAGTTRATVGRVERGEPSVGFEVVLNVARALGILDSLVVATDPYETQLGRARADERLPRRVRR</sequence>
<dbReference type="InterPro" id="IPR001387">
    <property type="entry name" value="Cro/C1-type_HTH"/>
</dbReference>
<reference evidence="2" key="1">
    <citation type="submission" date="2020-05" db="EMBL/GenBank/DDBJ databases">
        <authorList>
            <person name="Chiriac C."/>
            <person name="Salcher M."/>
            <person name="Ghai R."/>
            <person name="Kavagutti S V."/>
        </authorList>
    </citation>
    <scope>NUCLEOTIDE SEQUENCE</scope>
</reference>
<accession>A0A6J7AN16</accession>
<dbReference type="EMBL" id="CAFAAV010000254">
    <property type="protein sequence ID" value="CAB4834203.1"/>
    <property type="molecule type" value="Genomic_DNA"/>
</dbReference>
<dbReference type="InterPro" id="IPR010982">
    <property type="entry name" value="Lambda_DNA-bd_dom_sf"/>
</dbReference>
<dbReference type="Pfam" id="PF01381">
    <property type="entry name" value="HTH_3"/>
    <property type="match status" value="1"/>
</dbReference>
<dbReference type="SMART" id="SM00530">
    <property type="entry name" value="HTH_XRE"/>
    <property type="match status" value="1"/>
</dbReference>
<dbReference type="PROSITE" id="PS50943">
    <property type="entry name" value="HTH_CROC1"/>
    <property type="match status" value="1"/>
</dbReference>
<name>A0A6J7AN16_9ZZZZ</name>
<evidence type="ECO:0000259" key="1">
    <source>
        <dbReference type="PROSITE" id="PS50943"/>
    </source>
</evidence>
<dbReference type="GO" id="GO:0003677">
    <property type="term" value="F:DNA binding"/>
    <property type="evidence" value="ECO:0007669"/>
    <property type="project" value="InterPro"/>
</dbReference>
<evidence type="ECO:0000313" key="2">
    <source>
        <dbReference type="EMBL" id="CAB4834203.1"/>
    </source>
</evidence>
<dbReference type="CDD" id="cd00093">
    <property type="entry name" value="HTH_XRE"/>
    <property type="match status" value="1"/>
</dbReference>
<dbReference type="Gene3D" id="1.10.260.40">
    <property type="entry name" value="lambda repressor-like DNA-binding domains"/>
    <property type="match status" value="1"/>
</dbReference>
<dbReference type="AlphaFoldDB" id="A0A6J7AN16"/>
<proteinExistence type="predicted"/>
<organism evidence="2">
    <name type="scientific">freshwater metagenome</name>
    <dbReference type="NCBI Taxonomy" id="449393"/>
    <lineage>
        <taxon>unclassified sequences</taxon>
        <taxon>metagenomes</taxon>
        <taxon>ecological metagenomes</taxon>
    </lineage>
</organism>
<protein>
    <submittedName>
        <fullName evidence="2">Unannotated protein</fullName>
    </submittedName>
</protein>
<dbReference type="SUPFAM" id="SSF47413">
    <property type="entry name" value="lambda repressor-like DNA-binding domains"/>
    <property type="match status" value="1"/>
</dbReference>
<gene>
    <name evidence="2" type="ORF">UFOPK3099_02504</name>
</gene>